<reference evidence="1" key="1">
    <citation type="submission" date="2020-08" db="EMBL/GenBank/DDBJ databases">
        <title>Multicomponent nature underlies the extraordinary mechanical properties of spider dragline silk.</title>
        <authorList>
            <person name="Kono N."/>
            <person name="Nakamura H."/>
            <person name="Mori M."/>
            <person name="Yoshida Y."/>
            <person name="Ohtoshi R."/>
            <person name="Malay A.D."/>
            <person name="Moran D.A.P."/>
            <person name="Tomita M."/>
            <person name="Numata K."/>
            <person name="Arakawa K."/>
        </authorList>
    </citation>
    <scope>NUCLEOTIDE SEQUENCE</scope>
</reference>
<protein>
    <recommendedName>
        <fullName evidence="3">Tc1-like transposase DDE domain-containing protein</fullName>
    </recommendedName>
</protein>
<dbReference type="Proteomes" id="UP000887159">
    <property type="component" value="Unassembled WGS sequence"/>
</dbReference>
<dbReference type="AlphaFoldDB" id="A0A8X6RJK0"/>
<comment type="caution">
    <text evidence="1">The sequence shown here is derived from an EMBL/GenBank/DDBJ whole genome shotgun (WGS) entry which is preliminary data.</text>
</comment>
<name>A0A8X6RJK0_TRICX</name>
<proteinExistence type="predicted"/>
<sequence length="193" mass="22643">MVWRGIRANRHANLHHLNRGTLTGRDEILAPYDRLDGPQRMLSWWTNTYNRRIFRLEWPAISPDLNPIEHLHFDSNRTKEVGQVELVLVKWAGGHWHVLSTPWWQSDWLLVHTARRGRSITIRYTPLWFLGIVLDEEPAQLSSLGRPLFLRGITEWLPCLCMDEEQMNDKSREPHVGCLDLPLRKPSESVDSQ</sequence>
<evidence type="ECO:0000313" key="2">
    <source>
        <dbReference type="Proteomes" id="UP000887159"/>
    </source>
</evidence>
<dbReference type="EMBL" id="BMAU01021101">
    <property type="protein sequence ID" value="GFX90567.1"/>
    <property type="molecule type" value="Genomic_DNA"/>
</dbReference>
<organism evidence="1 2">
    <name type="scientific">Trichonephila clavipes</name>
    <name type="common">Golden silk orbweaver</name>
    <name type="synonym">Nephila clavipes</name>
    <dbReference type="NCBI Taxonomy" id="2585209"/>
    <lineage>
        <taxon>Eukaryota</taxon>
        <taxon>Metazoa</taxon>
        <taxon>Ecdysozoa</taxon>
        <taxon>Arthropoda</taxon>
        <taxon>Chelicerata</taxon>
        <taxon>Arachnida</taxon>
        <taxon>Araneae</taxon>
        <taxon>Araneomorphae</taxon>
        <taxon>Entelegynae</taxon>
        <taxon>Araneoidea</taxon>
        <taxon>Nephilidae</taxon>
        <taxon>Trichonephila</taxon>
    </lineage>
</organism>
<gene>
    <name evidence="1" type="ORF">TNCV_4335701</name>
</gene>
<evidence type="ECO:0008006" key="3">
    <source>
        <dbReference type="Google" id="ProtNLM"/>
    </source>
</evidence>
<evidence type="ECO:0000313" key="1">
    <source>
        <dbReference type="EMBL" id="GFX90567.1"/>
    </source>
</evidence>
<keyword evidence="2" id="KW-1185">Reference proteome</keyword>
<accession>A0A8X6RJK0</accession>